<protein>
    <submittedName>
        <fullName evidence="4">NAD(P)-dependent dehydrogenase (Short-subunit alcohol dehydrogenase family)</fullName>
    </submittedName>
</protein>
<comment type="caution">
    <text evidence="4">The sequence shown here is derived from an EMBL/GenBank/DDBJ whole genome shotgun (WGS) entry which is preliminary data.</text>
</comment>
<comment type="similarity">
    <text evidence="1 3">Belongs to the short-chain dehydrogenases/reductases (SDR) family.</text>
</comment>
<proteinExistence type="inferred from homology"/>
<name>A0ABW8MTY1_9BURK</name>
<dbReference type="PANTHER" id="PTHR44169">
    <property type="entry name" value="NADPH-DEPENDENT 1-ACYLDIHYDROXYACETONE PHOSPHATE REDUCTASE"/>
    <property type="match status" value="1"/>
</dbReference>
<sequence length="237" mass="24763">MQIKGATALVSGANRGLGRAFAQALLQAGAAKVYAGARDPSRVTDPGVIPVALDITDPNAVIATARECSDVTLLINNAGVMWMSPFIAAPSMEAARDEMMTNYFGTLYMCRAFSPVLGANGGGALVNMLSVVSWFTHPMNGSYCASKAAERALTDGLRLELAEQGTLVVGVYASFIETDMAAVLDVPKTSADAIARSAIEGVANKQYEVFADARSAEIKAALARDADAFYAGLARKS</sequence>
<dbReference type="InterPro" id="IPR036291">
    <property type="entry name" value="NAD(P)-bd_dom_sf"/>
</dbReference>
<evidence type="ECO:0000313" key="4">
    <source>
        <dbReference type="EMBL" id="MFK4446080.1"/>
    </source>
</evidence>
<dbReference type="NCBIfam" id="NF006119">
    <property type="entry name" value="PRK08264.1-5"/>
    <property type="match status" value="1"/>
</dbReference>
<keyword evidence="2" id="KW-0560">Oxidoreductase</keyword>
<dbReference type="Proteomes" id="UP001620514">
    <property type="component" value="Unassembled WGS sequence"/>
</dbReference>
<keyword evidence="5" id="KW-1185">Reference proteome</keyword>
<evidence type="ECO:0000256" key="2">
    <source>
        <dbReference type="ARBA" id="ARBA00023002"/>
    </source>
</evidence>
<reference evidence="4 5" key="1">
    <citation type="submission" date="2024-10" db="EMBL/GenBank/DDBJ databases">
        <authorList>
            <person name="Deangelis K."/>
            <person name="Huntemann M."/>
            <person name="Clum A."/>
            <person name="Wang J."/>
            <person name="Palaniappan K."/>
            <person name="Ritter S."/>
            <person name="Chen I.-M."/>
            <person name="Stamatis D."/>
            <person name="Reddy T."/>
            <person name="O'Malley R."/>
            <person name="Daum C."/>
            <person name="Ng V."/>
            <person name="Ivanova N."/>
            <person name="Kyrpides N."/>
            <person name="Woyke T."/>
        </authorList>
    </citation>
    <scope>NUCLEOTIDE SEQUENCE [LARGE SCALE GENOMIC DNA]</scope>
    <source>
        <strain evidence="4 5">GAS97</strain>
    </source>
</reference>
<reference evidence="4 5" key="2">
    <citation type="submission" date="2024-11" db="EMBL/GenBank/DDBJ databases">
        <title>Using genomics to understand microbial adaptation to soil warming.</title>
        <authorList>
            <person name="Deangelis K.M. PhD."/>
        </authorList>
    </citation>
    <scope>NUCLEOTIDE SEQUENCE [LARGE SCALE GENOMIC DNA]</scope>
    <source>
        <strain evidence="4 5">GAS97</strain>
    </source>
</reference>
<dbReference type="Gene3D" id="3.40.50.720">
    <property type="entry name" value="NAD(P)-binding Rossmann-like Domain"/>
    <property type="match status" value="1"/>
</dbReference>
<dbReference type="Pfam" id="PF00106">
    <property type="entry name" value="adh_short"/>
    <property type="match status" value="1"/>
</dbReference>
<dbReference type="InterPro" id="IPR002347">
    <property type="entry name" value="SDR_fam"/>
</dbReference>
<dbReference type="EMBL" id="JBIYDN010000023">
    <property type="protein sequence ID" value="MFK4446080.1"/>
    <property type="molecule type" value="Genomic_DNA"/>
</dbReference>
<dbReference type="PRINTS" id="PR00080">
    <property type="entry name" value="SDRFAMILY"/>
</dbReference>
<evidence type="ECO:0000313" key="5">
    <source>
        <dbReference type="Proteomes" id="UP001620514"/>
    </source>
</evidence>
<dbReference type="RefSeq" id="WP_404611016.1">
    <property type="nucleotide sequence ID" value="NZ_JBIYDN010000023.1"/>
</dbReference>
<dbReference type="PRINTS" id="PR00081">
    <property type="entry name" value="GDHRDH"/>
</dbReference>
<dbReference type="PANTHER" id="PTHR44169:SF6">
    <property type="entry name" value="NADPH-DEPENDENT 1-ACYLDIHYDROXYACETONE PHOSPHATE REDUCTASE"/>
    <property type="match status" value="1"/>
</dbReference>
<dbReference type="SUPFAM" id="SSF51735">
    <property type="entry name" value="NAD(P)-binding Rossmann-fold domains"/>
    <property type="match status" value="1"/>
</dbReference>
<evidence type="ECO:0000256" key="1">
    <source>
        <dbReference type="ARBA" id="ARBA00006484"/>
    </source>
</evidence>
<organism evidence="4 5">
    <name type="scientific">Caballeronia udeis</name>
    <dbReference type="NCBI Taxonomy" id="1232866"/>
    <lineage>
        <taxon>Bacteria</taxon>
        <taxon>Pseudomonadati</taxon>
        <taxon>Pseudomonadota</taxon>
        <taxon>Betaproteobacteria</taxon>
        <taxon>Burkholderiales</taxon>
        <taxon>Burkholderiaceae</taxon>
        <taxon>Caballeronia</taxon>
    </lineage>
</organism>
<gene>
    <name evidence="4" type="ORF">ABH943_006112</name>
</gene>
<accession>A0ABW8MTY1</accession>
<evidence type="ECO:0000256" key="3">
    <source>
        <dbReference type="RuleBase" id="RU000363"/>
    </source>
</evidence>